<comment type="caution">
    <text evidence="1">The sequence shown here is derived from an EMBL/GenBank/DDBJ whole genome shotgun (WGS) entry which is preliminary data.</text>
</comment>
<dbReference type="EMBL" id="WJIE01000013">
    <property type="protein sequence ID" value="MRG96839.1"/>
    <property type="molecule type" value="Genomic_DNA"/>
</dbReference>
<dbReference type="Proteomes" id="UP000440224">
    <property type="component" value="Unassembled WGS sequence"/>
</dbReference>
<reference evidence="1 2" key="1">
    <citation type="submission" date="2019-10" db="EMBL/GenBank/DDBJ databases">
        <title>A soil myxobacterium in the family Polyangiaceae.</title>
        <authorList>
            <person name="Li Y."/>
            <person name="Wang J."/>
        </authorList>
    </citation>
    <scope>NUCLEOTIDE SEQUENCE [LARGE SCALE GENOMIC DNA]</scope>
    <source>
        <strain evidence="1 2">DSM 14734</strain>
    </source>
</reference>
<proteinExistence type="predicted"/>
<sequence length="59" mass="6406">MSHPAGERLRCDDCGAEIVYTKACNCPEREPKAHADICCGKEMRSLGVDAAPQQTRKAS</sequence>
<name>A0A6N7PY61_9BACT</name>
<organism evidence="1 2">
    <name type="scientific">Polyangium spumosum</name>
    <dbReference type="NCBI Taxonomy" id="889282"/>
    <lineage>
        <taxon>Bacteria</taxon>
        <taxon>Pseudomonadati</taxon>
        <taxon>Myxococcota</taxon>
        <taxon>Polyangia</taxon>
        <taxon>Polyangiales</taxon>
        <taxon>Polyangiaceae</taxon>
        <taxon>Polyangium</taxon>
    </lineage>
</organism>
<protein>
    <recommendedName>
        <fullName evidence="3">Desulforedoxin</fullName>
    </recommendedName>
</protein>
<evidence type="ECO:0008006" key="3">
    <source>
        <dbReference type="Google" id="ProtNLM"/>
    </source>
</evidence>
<evidence type="ECO:0000313" key="1">
    <source>
        <dbReference type="EMBL" id="MRG96839.1"/>
    </source>
</evidence>
<dbReference type="RefSeq" id="WP_153823632.1">
    <property type="nucleotide sequence ID" value="NZ_WJIE01000013.1"/>
</dbReference>
<evidence type="ECO:0000313" key="2">
    <source>
        <dbReference type="Proteomes" id="UP000440224"/>
    </source>
</evidence>
<dbReference type="AlphaFoldDB" id="A0A6N7PY61"/>
<accession>A0A6N7PY61</accession>
<dbReference type="OrthoDB" id="5521096at2"/>
<keyword evidence="2" id="KW-1185">Reference proteome</keyword>
<gene>
    <name evidence="1" type="ORF">GF068_33685</name>
</gene>